<evidence type="ECO:0000256" key="7">
    <source>
        <dbReference type="SAM" id="Phobius"/>
    </source>
</evidence>
<dbReference type="InterPro" id="IPR003593">
    <property type="entry name" value="AAA+_ATPase"/>
</dbReference>
<dbReference type="SUPFAM" id="SSF90123">
    <property type="entry name" value="ABC transporter transmembrane region"/>
    <property type="match status" value="1"/>
</dbReference>
<keyword evidence="6 7" id="KW-0472">Membrane</keyword>
<keyword evidence="11" id="KW-1185">Reference proteome</keyword>
<dbReference type="PANTHER" id="PTHR24221">
    <property type="entry name" value="ATP-BINDING CASSETTE SUB-FAMILY B"/>
    <property type="match status" value="1"/>
</dbReference>
<keyword evidence="4" id="KW-0067">ATP-binding</keyword>
<protein>
    <submittedName>
        <fullName evidence="10">ABC-type bacteriocin/lantibiotic exporter with double-glycine peptidase domain</fullName>
    </submittedName>
</protein>
<feature type="transmembrane region" description="Helical" evidence="7">
    <location>
        <begin position="238"/>
        <end position="257"/>
    </location>
</feature>
<feature type="transmembrane region" description="Helical" evidence="7">
    <location>
        <begin position="341"/>
        <end position="360"/>
    </location>
</feature>
<comment type="subcellular location">
    <subcellularLocation>
        <location evidence="1">Cell membrane</location>
        <topology evidence="1">Multi-pass membrane protein</topology>
    </subcellularLocation>
</comment>
<feature type="transmembrane region" description="Helical" evidence="7">
    <location>
        <begin position="200"/>
        <end position="226"/>
    </location>
</feature>
<evidence type="ECO:0000256" key="4">
    <source>
        <dbReference type="ARBA" id="ARBA00022840"/>
    </source>
</evidence>
<evidence type="ECO:0000259" key="8">
    <source>
        <dbReference type="PROSITE" id="PS50893"/>
    </source>
</evidence>
<feature type="transmembrane region" description="Helical" evidence="7">
    <location>
        <begin position="311"/>
        <end position="335"/>
    </location>
</feature>
<reference evidence="10 11" key="1">
    <citation type="submission" date="2021-03" db="EMBL/GenBank/DDBJ databases">
        <title>Genomic Encyclopedia of Type Strains, Phase IV (KMG-IV): sequencing the most valuable type-strain genomes for metagenomic binning, comparative biology and taxonomic classification.</title>
        <authorList>
            <person name="Goeker M."/>
        </authorList>
    </citation>
    <scope>NUCLEOTIDE SEQUENCE [LARGE SCALE GENOMIC DNA]</scope>
    <source>
        <strain evidence="10 11">DSM 21600</strain>
    </source>
</reference>
<dbReference type="InterPro" id="IPR011527">
    <property type="entry name" value="ABC1_TM_dom"/>
</dbReference>
<evidence type="ECO:0000256" key="2">
    <source>
        <dbReference type="ARBA" id="ARBA00022692"/>
    </source>
</evidence>
<dbReference type="SUPFAM" id="SSF52540">
    <property type="entry name" value="P-loop containing nucleoside triphosphate hydrolases"/>
    <property type="match status" value="1"/>
</dbReference>
<dbReference type="InterPro" id="IPR027417">
    <property type="entry name" value="P-loop_NTPase"/>
</dbReference>
<dbReference type="Gene3D" id="1.20.1560.10">
    <property type="entry name" value="ABC transporter type 1, transmembrane domain"/>
    <property type="match status" value="1"/>
</dbReference>
<evidence type="ECO:0000256" key="5">
    <source>
        <dbReference type="ARBA" id="ARBA00022989"/>
    </source>
</evidence>
<feature type="domain" description="ABC transporter" evidence="8">
    <location>
        <begin position="517"/>
        <end position="745"/>
    </location>
</feature>
<dbReference type="PROSITE" id="PS50893">
    <property type="entry name" value="ABC_TRANSPORTER_2"/>
    <property type="match status" value="1"/>
</dbReference>
<dbReference type="Gene3D" id="3.40.50.300">
    <property type="entry name" value="P-loop containing nucleotide triphosphate hydrolases"/>
    <property type="match status" value="1"/>
</dbReference>
<name>A0ABS4DVJ4_9HYPH</name>
<dbReference type="InterPro" id="IPR039421">
    <property type="entry name" value="Type_1_exporter"/>
</dbReference>
<dbReference type="Pfam" id="PF00664">
    <property type="entry name" value="ABC_membrane"/>
    <property type="match status" value="1"/>
</dbReference>
<evidence type="ECO:0000259" key="9">
    <source>
        <dbReference type="PROSITE" id="PS50929"/>
    </source>
</evidence>
<dbReference type="PROSITE" id="PS50929">
    <property type="entry name" value="ABC_TM1F"/>
    <property type="match status" value="1"/>
</dbReference>
<dbReference type="EMBL" id="JAGGJU010000003">
    <property type="protein sequence ID" value="MBP1849719.1"/>
    <property type="molecule type" value="Genomic_DNA"/>
</dbReference>
<dbReference type="PANTHER" id="PTHR24221:SF248">
    <property type="entry name" value="ABC TRANSPORTER TRANSMEMBRANE REGION"/>
    <property type="match status" value="1"/>
</dbReference>
<organism evidence="10 11">
    <name type="scientific">Rhizobium halophytocola</name>
    <dbReference type="NCBI Taxonomy" id="735519"/>
    <lineage>
        <taxon>Bacteria</taxon>
        <taxon>Pseudomonadati</taxon>
        <taxon>Pseudomonadota</taxon>
        <taxon>Alphaproteobacteria</taxon>
        <taxon>Hyphomicrobiales</taxon>
        <taxon>Rhizobiaceae</taxon>
        <taxon>Rhizobium/Agrobacterium group</taxon>
        <taxon>Rhizobium</taxon>
    </lineage>
</organism>
<keyword evidence="5 7" id="KW-1133">Transmembrane helix</keyword>
<evidence type="ECO:0000256" key="3">
    <source>
        <dbReference type="ARBA" id="ARBA00022741"/>
    </source>
</evidence>
<keyword evidence="2 7" id="KW-0812">Transmembrane</keyword>
<sequence length="745" mass="82558">MNTVIRMQTDLHQALQDATGTAKTPTARLRQQAFEQRISAVERIATLFVAAGNEALHSRMFCALVLSCDDELPIKTLLGAVPHKGFRARPEGIIAAMANLGFYASQKSFDVARWSVLKKPALFWNDDQMFLLIASPSGDGGLIYDGKSSIRPFDLSDRSMNGLNVWKFGYDSALNPFSDVSRGHTGYSWARAMLSHFPHLGWTTTLASVMLALTGIMLPVAISLFFGQVIRLSSFSSLPYLVVGLVLIVLFETLFIIQRSNIVAWVASRLEYLVNTSSFARILKISPFLSERAAPTNQAARLRSFESIRDFVSGPTFASLLDIPVSMLSLVAVALLSLSELLIVAGSISLFLIVFAISWYKTSTLTSIVADEATEMQRLAIETLDKLELIRNAGMQDVWSERLSRACDREQNAQMRLRFTGLITETVSSIIYTVAVIGLMAEGASLVWAGEISGATLLALTILGLRIFMPFHTLCLSVQRFEQVRRSLRQINQLMDLPLESRKGRDRNNIEPLTGRLSLVNVGFKAADTRPVFVGLDLEVEPGEIIGIYGANGTGKTTVFKMLLGMVDIALGTVRIDGVDLRQLPLHELRRRVSYVPQRPRIFPGTLRQNLAYANPLASAAQIAGVIETVGLTEQVRALPNGLDYQITGSDEERLSTSFRYRFAFARALMINSKLILIDEIPNSLLDGEVGEFIQGLFRKFRGKRTILFVSHRSDFLREANRVIALRYGKVPIVTQPSLLMERAL</sequence>
<comment type="caution">
    <text evidence="10">The sequence shown here is derived from an EMBL/GenBank/DDBJ whole genome shotgun (WGS) entry which is preliminary data.</text>
</comment>
<dbReference type="Pfam" id="PF00005">
    <property type="entry name" value="ABC_tran"/>
    <property type="match status" value="1"/>
</dbReference>
<dbReference type="SMART" id="SM00382">
    <property type="entry name" value="AAA"/>
    <property type="match status" value="1"/>
</dbReference>
<evidence type="ECO:0000256" key="6">
    <source>
        <dbReference type="ARBA" id="ARBA00023136"/>
    </source>
</evidence>
<feature type="transmembrane region" description="Helical" evidence="7">
    <location>
        <begin position="452"/>
        <end position="476"/>
    </location>
</feature>
<proteinExistence type="predicted"/>
<feature type="transmembrane region" description="Helical" evidence="7">
    <location>
        <begin position="419"/>
        <end position="440"/>
    </location>
</feature>
<dbReference type="RefSeq" id="WP_209943073.1">
    <property type="nucleotide sequence ID" value="NZ_JAGGJU010000003.1"/>
</dbReference>
<dbReference type="InterPro" id="IPR036640">
    <property type="entry name" value="ABC1_TM_sf"/>
</dbReference>
<keyword evidence="3" id="KW-0547">Nucleotide-binding</keyword>
<evidence type="ECO:0000313" key="10">
    <source>
        <dbReference type="EMBL" id="MBP1849719.1"/>
    </source>
</evidence>
<dbReference type="InterPro" id="IPR003439">
    <property type="entry name" value="ABC_transporter-like_ATP-bd"/>
</dbReference>
<evidence type="ECO:0000256" key="1">
    <source>
        <dbReference type="ARBA" id="ARBA00004651"/>
    </source>
</evidence>
<gene>
    <name evidence="10" type="ORF">J2Z17_001140</name>
</gene>
<dbReference type="Proteomes" id="UP000759443">
    <property type="component" value="Unassembled WGS sequence"/>
</dbReference>
<accession>A0ABS4DVJ4</accession>
<feature type="domain" description="ABC transmembrane type-1" evidence="9">
    <location>
        <begin position="202"/>
        <end position="483"/>
    </location>
</feature>
<evidence type="ECO:0000313" key="11">
    <source>
        <dbReference type="Proteomes" id="UP000759443"/>
    </source>
</evidence>